<proteinExistence type="predicted"/>
<name>A0A812T7F8_9DINO</name>
<keyword evidence="3" id="KW-1185">Reference proteome</keyword>
<feature type="region of interest" description="Disordered" evidence="1">
    <location>
        <begin position="1"/>
        <end position="32"/>
    </location>
</feature>
<feature type="compositionally biased region" description="Basic and acidic residues" evidence="1">
    <location>
        <begin position="20"/>
        <end position="31"/>
    </location>
</feature>
<feature type="compositionally biased region" description="Basic and acidic residues" evidence="1">
    <location>
        <begin position="381"/>
        <end position="405"/>
    </location>
</feature>
<feature type="compositionally biased region" description="Basic residues" evidence="1">
    <location>
        <begin position="428"/>
        <end position="442"/>
    </location>
</feature>
<evidence type="ECO:0000256" key="1">
    <source>
        <dbReference type="SAM" id="MobiDB-lite"/>
    </source>
</evidence>
<dbReference type="OrthoDB" id="411712at2759"/>
<dbReference type="AlphaFoldDB" id="A0A812T7F8"/>
<comment type="caution">
    <text evidence="2">The sequence shown here is derived from an EMBL/GenBank/DDBJ whole genome shotgun (WGS) entry which is preliminary data.</text>
</comment>
<evidence type="ECO:0000313" key="2">
    <source>
        <dbReference type="EMBL" id="CAE7509319.1"/>
    </source>
</evidence>
<reference evidence="2" key="1">
    <citation type="submission" date="2021-02" db="EMBL/GenBank/DDBJ databases">
        <authorList>
            <person name="Dougan E. K."/>
            <person name="Rhodes N."/>
            <person name="Thang M."/>
            <person name="Chan C."/>
        </authorList>
    </citation>
    <scope>NUCLEOTIDE SEQUENCE</scope>
</reference>
<accession>A0A812T7F8</accession>
<feature type="compositionally biased region" description="Acidic residues" evidence="1">
    <location>
        <begin position="410"/>
        <end position="423"/>
    </location>
</feature>
<sequence length="461" mass="52913">MPQELGRFLRRHGQPTCSRSRPEEDAPDEQHGSFLDMQGAADELAATSVRCVQAVGAAIGPLRLLMLGLRCVRAEYLQRLDAWASAMTVSLSESAAPAGPLLPRSPAAPDRAHTWLRTPEGRSLLMELRWLAPDRHTAVNRLRSVFRSNQSNDRLADILTESGVPMRIGAVLSWGASQATWAVYRQALQHGRSQQGRQNRNHAPGAEGAHAVYRLQTEEAVQLCPDCHWLWIVSYRAFPSAQQLDIPPDISSHMDRVAAECLPAAGFGSPQVAQSRQQRISRFLARWLRYEWAQLIQAAQDYILRRGSLVQDFELILTQLQQVSPDLERIRELREECAAQQAHEHHLETLRRQLQRLQQRLQETEKLEEKAQTKGSEALTEEEKAKIQRRGQVEADIERVTHELGMDTGSQEEDEEDPQEERDQEIARHRREKERIQRRHHEDKRAMQKERRQNRERKFSE</sequence>
<feature type="region of interest" description="Disordered" evidence="1">
    <location>
        <begin position="366"/>
        <end position="461"/>
    </location>
</feature>
<evidence type="ECO:0000313" key="3">
    <source>
        <dbReference type="Proteomes" id="UP000601435"/>
    </source>
</evidence>
<dbReference type="EMBL" id="CAJNJA010023312">
    <property type="protein sequence ID" value="CAE7509319.1"/>
    <property type="molecule type" value="Genomic_DNA"/>
</dbReference>
<gene>
    <name evidence="2" type="ORF">SNEC2469_LOCUS14541</name>
</gene>
<organism evidence="2 3">
    <name type="scientific">Symbiodinium necroappetens</name>
    <dbReference type="NCBI Taxonomy" id="1628268"/>
    <lineage>
        <taxon>Eukaryota</taxon>
        <taxon>Sar</taxon>
        <taxon>Alveolata</taxon>
        <taxon>Dinophyceae</taxon>
        <taxon>Suessiales</taxon>
        <taxon>Symbiodiniaceae</taxon>
        <taxon>Symbiodinium</taxon>
    </lineage>
</organism>
<feature type="compositionally biased region" description="Basic and acidic residues" evidence="1">
    <location>
        <begin position="443"/>
        <end position="461"/>
    </location>
</feature>
<dbReference type="Proteomes" id="UP000601435">
    <property type="component" value="Unassembled WGS sequence"/>
</dbReference>
<protein>
    <submittedName>
        <fullName evidence="2">Uncharacterized protein</fullName>
    </submittedName>
</protein>